<gene>
    <name evidence="2" type="ORF">COCHEDRAFT_1021075</name>
</gene>
<dbReference type="Proteomes" id="UP000016936">
    <property type="component" value="Unassembled WGS sequence"/>
</dbReference>
<keyword evidence="1" id="KW-1133">Transmembrane helix</keyword>
<keyword evidence="3" id="KW-1185">Reference proteome</keyword>
<name>M2T3K4_COCH5</name>
<organism evidence="2 3">
    <name type="scientific">Cochliobolus heterostrophus (strain C5 / ATCC 48332 / race O)</name>
    <name type="common">Southern corn leaf blight fungus</name>
    <name type="synonym">Bipolaris maydis</name>
    <dbReference type="NCBI Taxonomy" id="701091"/>
    <lineage>
        <taxon>Eukaryota</taxon>
        <taxon>Fungi</taxon>
        <taxon>Dikarya</taxon>
        <taxon>Ascomycota</taxon>
        <taxon>Pezizomycotina</taxon>
        <taxon>Dothideomycetes</taxon>
        <taxon>Pleosporomycetidae</taxon>
        <taxon>Pleosporales</taxon>
        <taxon>Pleosporineae</taxon>
        <taxon>Pleosporaceae</taxon>
        <taxon>Bipolaris</taxon>
    </lineage>
</organism>
<feature type="transmembrane region" description="Helical" evidence="1">
    <location>
        <begin position="21"/>
        <end position="43"/>
    </location>
</feature>
<accession>M2T3K4</accession>
<reference evidence="2 3" key="1">
    <citation type="journal article" date="2012" name="PLoS Pathog.">
        <title>Diverse lifestyles and strategies of plant pathogenesis encoded in the genomes of eighteen Dothideomycetes fungi.</title>
        <authorList>
            <person name="Ohm R.A."/>
            <person name="Feau N."/>
            <person name="Henrissat B."/>
            <person name="Schoch C.L."/>
            <person name="Horwitz B.A."/>
            <person name="Barry K.W."/>
            <person name="Condon B.J."/>
            <person name="Copeland A.C."/>
            <person name="Dhillon B."/>
            <person name="Glaser F."/>
            <person name="Hesse C.N."/>
            <person name="Kosti I."/>
            <person name="LaButti K."/>
            <person name="Lindquist E.A."/>
            <person name="Lucas S."/>
            <person name="Salamov A.A."/>
            <person name="Bradshaw R.E."/>
            <person name="Ciuffetti L."/>
            <person name="Hamelin R.C."/>
            <person name="Kema G.H.J."/>
            <person name="Lawrence C."/>
            <person name="Scott J.A."/>
            <person name="Spatafora J.W."/>
            <person name="Turgeon B.G."/>
            <person name="de Wit P.J.G.M."/>
            <person name="Zhong S."/>
            <person name="Goodwin S.B."/>
            <person name="Grigoriev I.V."/>
        </authorList>
    </citation>
    <scope>NUCLEOTIDE SEQUENCE [LARGE SCALE GENOMIC DNA]</scope>
    <source>
        <strain evidence="3">C5 / ATCC 48332 / race O</strain>
    </source>
</reference>
<protein>
    <submittedName>
        <fullName evidence="2">Uncharacterized protein</fullName>
    </submittedName>
</protein>
<reference evidence="3" key="2">
    <citation type="journal article" date="2013" name="PLoS Genet.">
        <title>Comparative genome structure, secondary metabolite, and effector coding capacity across Cochliobolus pathogens.</title>
        <authorList>
            <person name="Condon B.J."/>
            <person name="Leng Y."/>
            <person name="Wu D."/>
            <person name="Bushley K.E."/>
            <person name="Ohm R.A."/>
            <person name="Otillar R."/>
            <person name="Martin J."/>
            <person name="Schackwitz W."/>
            <person name="Grimwood J."/>
            <person name="MohdZainudin N."/>
            <person name="Xue C."/>
            <person name="Wang R."/>
            <person name="Manning V.A."/>
            <person name="Dhillon B."/>
            <person name="Tu Z.J."/>
            <person name="Steffenson B.J."/>
            <person name="Salamov A."/>
            <person name="Sun H."/>
            <person name="Lowry S."/>
            <person name="LaButti K."/>
            <person name="Han J."/>
            <person name="Copeland A."/>
            <person name="Lindquist E."/>
            <person name="Barry K."/>
            <person name="Schmutz J."/>
            <person name="Baker S.E."/>
            <person name="Ciuffetti L.M."/>
            <person name="Grigoriev I.V."/>
            <person name="Zhong S."/>
            <person name="Turgeon B.G."/>
        </authorList>
    </citation>
    <scope>NUCLEOTIDE SEQUENCE [LARGE SCALE GENOMIC DNA]</scope>
    <source>
        <strain evidence="3">C5 / ATCC 48332 / race O</strain>
    </source>
</reference>
<keyword evidence="1" id="KW-0472">Membrane</keyword>
<evidence type="ECO:0000313" key="2">
    <source>
        <dbReference type="EMBL" id="EMD92155.1"/>
    </source>
</evidence>
<dbReference type="EMBL" id="KB445575">
    <property type="protein sequence ID" value="EMD92155.1"/>
    <property type="molecule type" value="Genomic_DNA"/>
</dbReference>
<evidence type="ECO:0000256" key="1">
    <source>
        <dbReference type="SAM" id="Phobius"/>
    </source>
</evidence>
<feature type="non-terminal residue" evidence="2">
    <location>
        <position position="1"/>
    </location>
</feature>
<dbReference type="HOGENOM" id="CLU_2967189_0_0_1"/>
<proteinExistence type="predicted"/>
<dbReference type="AlphaFoldDB" id="M2T3K4"/>
<sequence length="59" mass="6592">ARHKSSAFQILLSEYLSEYHIVVLLRLGFAGVTIATVNVAQYYSVARYPHHSLSNTNNA</sequence>
<evidence type="ECO:0000313" key="3">
    <source>
        <dbReference type="Proteomes" id="UP000016936"/>
    </source>
</evidence>
<keyword evidence="1" id="KW-0812">Transmembrane</keyword>